<feature type="domain" description="DAGKc" evidence="5">
    <location>
        <begin position="23"/>
        <end position="182"/>
    </location>
</feature>
<dbReference type="AlphaFoldDB" id="A0A4Y6PUL2"/>
<proteinExistence type="predicted"/>
<keyword evidence="4" id="KW-0067">ATP-binding</keyword>
<dbReference type="InterPro" id="IPR050187">
    <property type="entry name" value="Lipid_Phosphate_FormReg"/>
</dbReference>
<evidence type="ECO:0000313" key="7">
    <source>
        <dbReference type="Proteomes" id="UP000315995"/>
    </source>
</evidence>
<evidence type="ECO:0000313" key="6">
    <source>
        <dbReference type="EMBL" id="QDG51445.1"/>
    </source>
</evidence>
<dbReference type="Proteomes" id="UP000315995">
    <property type="component" value="Chromosome"/>
</dbReference>
<dbReference type="Pfam" id="PF19279">
    <property type="entry name" value="YegS_C"/>
    <property type="match status" value="1"/>
</dbReference>
<keyword evidence="1" id="KW-0808">Transferase</keyword>
<evidence type="ECO:0000256" key="4">
    <source>
        <dbReference type="ARBA" id="ARBA00022840"/>
    </source>
</evidence>
<reference evidence="6 7" key="1">
    <citation type="submission" date="2019-06" db="EMBL/GenBank/DDBJ databases">
        <title>Persicimonas caeni gen. nov., sp. nov., a predatory bacterium isolated from solar saltern.</title>
        <authorList>
            <person name="Wang S."/>
        </authorList>
    </citation>
    <scope>NUCLEOTIDE SEQUENCE [LARGE SCALE GENOMIC DNA]</scope>
    <source>
        <strain evidence="6 7">YN101</strain>
    </source>
</reference>
<keyword evidence="2" id="KW-0547">Nucleotide-binding</keyword>
<dbReference type="OrthoDB" id="142078at2"/>
<name>A0A4Y6PUL2_PERCE</name>
<dbReference type="PANTHER" id="PTHR12358:SF54">
    <property type="entry name" value="SPHINGOSINE KINASE RELATED PROTEIN"/>
    <property type="match status" value="1"/>
</dbReference>
<keyword evidence="7" id="KW-1185">Reference proteome</keyword>
<dbReference type="InterPro" id="IPR016064">
    <property type="entry name" value="NAD/diacylglycerol_kinase_sf"/>
</dbReference>
<dbReference type="SUPFAM" id="SSF111331">
    <property type="entry name" value="NAD kinase/diacylglycerol kinase-like"/>
    <property type="match status" value="1"/>
</dbReference>
<evidence type="ECO:0000256" key="3">
    <source>
        <dbReference type="ARBA" id="ARBA00022777"/>
    </source>
</evidence>
<dbReference type="Pfam" id="PF00781">
    <property type="entry name" value="DAGK_cat"/>
    <property type="match status" value="1"/>
</dbReference>
<dbReference type="InterPro" id="IPR017438">
    <property type="entry name" value="ATP-NAD_kinase_N"/>
</dbReference>
<accession>A0A4Y6PUL2</accession>
<dbReference type="EMBL" id="CP041186">
    <property type="protein sequence ID" value="QDG51445.1"/>
    <property type="molecule type" value="Genomic_DNA"/>
</dbReference>
<accession>A0A5B8Y9A6</accession>
<dbReference type="Gene3D" id="2.60.200.40">
    <property type="match status" value="1"/>
</dbReference>
<evidence type="ECO:0000256" key="2">
    <source>
        <dbReference type="ARBA" id="ARBA00022741"/>
    </source>
</evidence>
<dbReference type="PANTHER" id="PTHR12358">
    <property type="entry name" value="SPHINGOSINE KINASE"/>
    <property type="match status" value="1"/>
</dbReference>
<dbReference type="InterPro" id="IPR001206">
    <property type="entry name" value="Diacylglycerol_kinase_cat_dom"/>
</dbReference>
<dbReference type="PROSITE" id="PS50146">
    <property type="entry name" value="DAGK"/>
    <property type="match status" value="1"/>
</dbReference>
<dbReference type="Gene3D" id="3.40.50.10330">
    <property type="entry name" value="Probable inorganic polyphosphate/atp-NAD kinase, domain 1"/>
    <property type="match status" value="1"/>
</dbReference>
<keyword evidence="3 6" id="KW-0418">Kinase</keyword>
<dbReference type="InterPro" id="IPR045540">
    <property type="entry name" value="YegS/DAGK_C"/>
</dbReference>
<dbReference type="SMART" id="SM00046">
    <property type="entry name" value="DAGKc"/>
    <property type="match status" value="1"/>
</dbReference>
<evidence type="ECO:0000259" key="5">
    <source>
        <dbReference type="PROSITE" id="PS50146"/>
    </source>
</evidence>
<dbReference type="GO" id="GO:0005524">
    <property type="term" value="F:ATP binding"/>
    <property type="evidence" value="ECO:0007669"/>
    <property type="project" value="UniProtKB-KW"/>
</dbReference>
<protein>
    <submittedName>
        <fullName evidence="6">Diacylglycerol kinase family lipid kinase</fullName>
    </submittedName>
</protein>
<evidence type="ECO:0000256" key="1">
    <source>
        <dbReference type="ARBA" id="ARBA00022679"/>
    </source>
</evidence>
<dbReference type="GO" id="GO:0016301">
    <property type="term" value="F:kinase activity"/>
    <property type="evidence" value="ECO:0007669"/>
    <property type="project" value="UniProtKB-KW"/>
</dbReference>
<sequence>MKWRSMCWIWCVELSNCNGWTMSLNFRTFVIANPKAGAGAVEEEWGLMERLLRARLPEIDYAFTEGPGHATLLAREALRAGWQQIVAVGGDGTLNEVVNGFFDKPDIDDLYTIDDDGWMTRKRDGAPEPINPEAVLGVLPLGTGGDFRRTVGLMGGHSETIEHLSGQHVREIDIGEVGFVDDSGEIATRYFVNIASAGFSGAVDRIANKSWKGLGAKPSFLWATARAFARYKNIDVELRLDDTVEIEGKMNNVVVANGEFFGGGMWIAPGAELDDGQFQVVLMGDLKRREIASLVFDIYQGRHLQNKKIFRRRASRVAARSINGGVAMLDIDGEAPGKLPALWTNHHCCLRLKL</sequence>
<organism evidence="6 7">
    <name type="scientific">Persicimonas caeni</name>
    <dbReference type="NCBI Taxonomy" id="2292766"/>
    <lineage>
        <taxon>Bacteria</taxon>
        <taxon>Deltaproteobacteria</taxon>
        <taxon>Bradymonadales</taxon>
        <taxon>Bradymonadaceae</taxon>
        <taxon>Persicimonas</taxon>
    </lineage>
</organism>
<gene>
    <name evidence="6" type="ORF">FIV42_12030</name>
</gene>